<dbReference type="WBParaSite" id="nRc.2.0.1.t32613-RA">
    <property type="protein sequence ID" value="nRc.2.0.1.t32613-RA"/>
    <property type="gene ID" value="nRc.2.0.1.g32613"/>
</dbReference>
<keyword evidence="2" id="KW-1185">Reference proteome</keyword>
<dbReference type="InterPro" id="IPR001534">
    <property type="entry name" value="Transthyretin-like"/>
</dbReference>
<accession>A0A915K1D4</accession>
<proteinExistence type="inferred from homology"/>
<evidence type="ECO:0000313" key="3">
    <source>
        <dbReference type="WBParaSite" id="nRc.2.0.1.t32613-RA"/>
    </source>
</evidence>
<dbReference type="InterPro" id="IPR038479">
    <property type="entry name" value="Transthyretin-like_sf"/>
</dbReference>
<dbReference type="Proteomes" id="UP000887565">
    <property type="component" value="Unplaced"/>
</dbReference>
<protein>
    <submittedName>
        <fullName evidence="3">Uncharacterized protein</fullName>
    </submittedName>
</protein>
<evidence type="ECO:0000313" key="2">
    <source>
        <dbReference type="Proteomes" id="UP000887565"/>
    </source>
</evidence>
<dbReference type="GO" id="GO:0009986">
    <property type="term" value="C:cell surface"/>
    <property type="evidence" value="ECO:0007669"/>
    <property type="project" value="InterPro"/>
</dbReference>
<dbReference type="Pfam" id="PF01060">
    <property type="entry name" value="TTR-52"/>
    <property type="match status" value="1"/>
</dbReference>
<evidence type="ECO:0000256" key="1">
    <source>
        <dbReference type="ARBA" id="ARBA00010112"/>
    </source>
</evidence>
<dbReference type="OMA" id="HNCIDDG"/>
<reference evidence="3" key="1">
    <citation type="submission" date="2022-11" db="UniProtKB">
        <authorList>
            <consortium name="WormBaseParasite"/>
        </authorList>
    </citation>
    <scope>IDENTIFICATION</scope>
</reference>
<dbReference type="Gene3D" id="2.60.40.3330">
    <property type="match status" value="1"/>
</dbReference>
<comment type="similarity">
    <text evidence="1">Belongs to the nematode transthyretin-like family.</text>
</comment>
<name>A0A915K1D4_ROMCU</name>
<sequence>MDEKSSDTSGNFHLEGATSEFTDIDPMLKIYHNCIDDGPLTIRKRRWRFELPKKYICKGQTCRPTILDVGSLNLEPKILEEDRNF</sequence>
<organism evidence="2 3">
    <name type="scientific">Romanomermis culicivorax</name>
    <name type="common">Nematode worm</name>
    <dbReference type="NCBI Taxonomy" id="13658"/>
    <lineage>
        <taxon>Eukaryota</taxon>
        <taxon>Metazoa</taxon>
        <taxon>Ecdysozoa</taxon>
        <taxon>Nematoda</taxon>
        <taxon>Enoplea</taxon>
        <taxon>Dorylaimia</taxon>
        <taxon>Mermithida</taxon>
        <taxon>Mermithoidea</taxon>
        <taxon>Mermithidae</taxon>
        <taxon>Romanomermis</taxon>
    </lineage>
</organism>
<dbReference type="AlphaFoldDB" id="A0A915K1D4"/>
<dbReference type="PANTHER" id="PTHR21700">
    <property type="entry name" value="TRANSTHYRETIN-LIKE FAMILY PROTEIN-RELATED"/>
    <property type="match status" value="1"/>
</dbReference>